<protein>
    <recommendedName>
        <fullName evidence="6">Defensin</fullName>
    </recommendedName>
</protein>
<evidence type="ECO:0000313" key="5">
    <source>
        <dbReference type="Proteomes" id="UP000494256"/>
    </source>
</evidence>
<gene>
    <name evidence="3" type="ORF">APLA_LOCUS15758</name>
    <name evidence="2" type="ORF">APLA_LOCUS3871</name>
</gene>
<dbReference type="OrthoDB" id="6905030at2759"/>
<organism evidence="2 4">
    <name type="scientific">Arctia plantaginis</name>
    <name type="common">Wood tiger moth</name>
    <name type="synonym">Phalaena plantaginis</name>
    <dbReference type="NCBI Taxonomy" id="874455"/>
    <lineage>
        <taxon>Eukaryota</taxon>
        <taxon>Metazoa</taxon>
        <taxon>Ecdysozoa</taxon>
        <taxon>Arthropoda</taxon>
        <taxon>Hexapoda</taxon>
        <taxon>Insecta</taxon>
        <taxon>Pterygota</taxon>
        <taxon>Neoptera</taxon>
        <taxon>Endopterygota</taxon>
        <taxon>Lepidoptera</taxon>
        <taxon>Glossata</taxon>
        <taxon>Ditrysia</taxon>
        <taxon>Noctuoidea</taxon>
        <taxon>Erebidae</taxon>
        <taxon>Arctiinae</taxon>
        <taxon>Arctia</taxon>
    </lineage>
</organism>
<evidence type="ECO:0000313" key="2">
    <source>
        <dbReference type="EMBL" id="CAB3229205.1"/>
    </source>
</evidence>
<dbReference type="GO" id="GO:0051707">
    <property type="term" value="P:response to other organism"/>
    <property type="evidence" value="ECO:0007669"/>
    <property type="project" value="UniProtKB-ARBA"/>
</dbReference>
<dbReference type="InterPro" id="IPR036574">
    <property type="entry name" value="Scorpion_toxin-like_sf"/>
</dbReference>
<evidence type="ECO:0008006" key="6">
    <source>
        <dbReference type="Google" id="ProtNLM"/>
    </source>
</evidence>
<reference evidence="4 5" key="1">
    <citation type="submission" date="2020-04" db="EMBL/GenBank/DDBJ databases">
        <authorList>
            <person name="Wallbank WR R."/>
            <person name="Pardo Diaz C."/>
            <person name="Kozak K."/>
            <person name="Martin S."/>
            <person name="Jiggins C."/>
            <person name="Moest M."/>
            <person name="Warren A I."/>
            <person name="Byers J.R.P. K."/>
            <person name="Montejo-Kovacevich G."/>
            <person name="Yen C E."/>
        </authorList>
    </citation>
    <scope>NUCLEOTIDE SEQUENCE [LARGE SCALE GENOMIC DNA]</scope>
</reference>
<dbReference type="Proteomes" id="UP000494106">
    <property type="component" value="Unassembled WGS sequence"/>
</dbReference>
<feature type="signal peptide" evidence="1">
    <location>
        <begin position="1"/>
        <end position="19"/>
    </location>
</feature>
<dbReference type="Proteomes" id="UP000494256">
    <property type="component" value="Unassembled WGS sequence"/>
</dbReference>
<proteinExistence type="predicted"/>
<evidence type="ECO:0000313" key="4">
    <source>
        <dbReference type="Proteomes" id="UP000494106"/>
    </source>
</evidence>
<dbReference type="Gene3D" id="3.30.30.10">
    <property type="entry name" value="Knottin, scorpion toxin-like"/>
    <property type="match status" value="1"/>
</dbReference>
<evidence type="ECO:0000256" key="1">
    <source>
        <dbReference type="SAM" id="SignalP"/>
    </source>
</evidence>
<comment type="caution">
    <text evidence="2">The sequence shown here is derived from an EMBL/GenBank/DDBJ whole genome shotgun (WGS) entry which is preliminary data.</text>
</comment>
<feature type="chain" id="PRO_5036434248" description="Defensin" evidence="1">
    <location>
        <begin position="20"/>
        <end position="87"/>
    </location>
</feature>
<dbReference type="EMBL" id="CADEBD010000494">
    <property type="protein sequence ID" value="CAB3256765.1"/>
    <property type="molecule type" value="Genomic_DNA"/>
</dbReference>
<accession>A0A8S0ZBN4</accession>
<sequence>MKLLTFLFALIIIAHLAKGAAVRYTLRDLLEESEKHKSLETNSIATQSLHVTATLRDCSNPTCDAICKALGFDHGACESASICHCYN</sequence>
<keyword evidence="4" id="KW-1185">Reference proteome</keyword>
<keyword evidence="1" id="KW-0732">Signal</keyword>
<evidence type="ECO:0000313" key="3">
    <source>
        <dbReference type="EMBL" id="CAB3256765.1"/>
    </source>
</evidence>
<dbReference type="AlphaFoldDB" id="A0A8S0ZBN4"/>
<dbReference type="EMBL" id="CADEBC010000369">
    <property type="protein sequence ID" value="CAB3229205.1"/>
    <property type="molecule type" value="Genomic_DNA"/>
</dbReference>
<name>A0A8S0ZBN4_ARCPL</name>